<feature type="transmembrane region" description="Helical" evidence="9">
    <location>
        <begin position="110"/>
        <end position="129"/>
    </location>
</feature>
<keyword evidence="4" id="KW-1003">Cell membrane</keyword>
<comment type="similarity">
    <text evidence="2 8">Belongs to the ABC-3 integral membrane protein family.</text>
</comment>
<sequence length="324" mass="34458">MNSIVWSSIDTWIIVTSSLVAMASAIPGCFLFLRKQSMIADALTHAALPGVVGAFIAVGMLQGWGWVDPDAGWAFRQTMMFGGAMVAGLLTAFLTQWVTSAGWIRGDAALGVVFTTLFAIGLIMLRQFADQSDVDLECVLYGQLDTIGLSKGIPSEAITSAIMLVINLVLVVVLFKELMMTTFDPQLAGTLGLDPRWVHYGLMTITTATIVTAFEVVGSILAIGMLVIPPSTAFFINRRLRPMILVSMAAGVSACVLGHLAAITLPGPITRALGLPYVESVTTSGAIVLAATLQMLVAMLFGPERGLLVDRYRATSRSVGRETA</sequence>
<dbReference type="OrthoDB" id="9788905at2"/>
<keyword evidence="3 8" id="KW-0813">Transport</keyword>
<evidence type="ECO:0000256" key="3">
    <source>
        <dbReference type="ARBA" id="ARBA00022448"/>
    </source>
</evidence>
<dbReference type="PANTHER" id="PTHR30477">
    <property type="entry name" value="ABC-TRANSPORTER METAL-BINDING PROTEIN"/>
    <property type="match status" value="1"/>
</dbReference>
<evidence type="ECO:0000256" key="4">
    <source>
        <dbReference type="ARBA" id="ARBA00022475"/>
    </source>
</evidence>
<feature type="transmembrane region" description="Helical" evidence="9">
    <location>
        <begin position="220"/>
        <end position="237"/>
    </location>
</feature>
<feature type="transmembrane region" description="Helical" evidence="9">
    <location>
        <begin position="285"/>
        <end position="303"/>
    </location>
</feature>
<dbReference type="GO" id="GO:0010043">
    <property type="term" value="P:response to zinc ion"/>
    <property type="evidence" value="ECO:0007669"/>
    <property type="project" value="TreeGrafter"/>
</dbReference>
<keyword evidence="7 9" id="KW-0472">Membrane</keyword>
<dbReference type="RefSeq" id="WP_146457954.1">
    <property type="nucleotide sequence ID" value="NZ_SJPW01000003.1"/>
</dbReference>
<feature type="transmembrane region" description="Helical" evidence="9">
    <location>
        <begin position="12"/>
        <end position="33"/>
    </location>
</feature>
<evidence type="ECO:0000313" key="11">
    <source>
        <dbReference type="Proteomes" id="UP000318288"/>
    </source>
</evidence>
<dbReference type="EMBL" id="SJPW01000003">
    <property type="protein sequence ID" value="TWU56696.1"/>
    <property type="molecule type" value="Genomic_DNA"/>
</dbReference>
<evidence type="ECO:0000313" key="10">
    <source>
        <dbReference type="EMBL" id="TWU56696.1"/>
    </source>
</evidence>
<gene>
    <name evidence="10" type="primary">mntB_2</name>
    <name evidence="10" type="ORF">Poly51_26130</name>
</gene>
<dbReference type="PANTHER" id="PTHR30477:SF8">
    <property type="entry name" value="METAL TRANSPORT SYSTEM MEMBRANE PROTEIN CT_070-RELATED"/>
    <property type="match status" value="1"/>
</dbReference>
<dbReference type="GO" id="GO:0055085">
    <property type="term" value="P:transmembrane transport"/>
    <property type="evidence" value="ECO:0007669"/>
    <property type="project" value="InterPro"/>
</dbReference>
<feature type="transmembrane region" description="Helical" evidence="9">
    <location>
        <begin position="79"/>
        <end position="98"/>
    </location>
</feature>
<keyword evidence="5 8" id="KW-0812">Transmembrane</keyword>
<organism evidence="10 11">
    <name type="scientific">Rubripirellula tenax</name>
    <dbReference type="NCBI Taxonomy" id="2528015"/>
    <lineage>
        <taxon>Bacteria</taxon>
        <taxon>Pseudomonadati</taxon>
        <taxon>Planctomycetota</taxon>
        <taxon>Planctomycetia</taxon>
        <taxon>Pirellulales</taxon>
        <taxon>Pirellulaceae</taxon>
        <taxon>Rubripirellula</taxon>
    </lineage>
</organism>
<evidence type="ECO:0000256" key="8">
    <source>
        <dbReference type="RuleBase" id="RU003943"/>
    </source>
</evidence>
<evidence type="ECO:0000256" key="2">
    <source>
        <dbReference type="ARBA" id="ARBA00008034"/>
    </source>
</evidence>
<evidence type="ECO:0000256" key="6">
    <source>
        <dbReference type="ARBA" id="ARBA00022989"/>
    </source>
</evidence>
<comment type="caution">
    <text evidence="10">The sequence shown here is derived from an EMBL/GenBank/DDBJ whole genome shotgun (WGS) entry which is preliminary data.</text>
</comment>
<feature type="transmembrane region" description="Helical" evidence="9">
    <location>
        <begin position="244"/>
        <end position="265"/>
    </location>
</feature>
<comment type="subcellular location">
    <subcellularLocation>
        <location evidence="1 8">Cell membrane</location>
        <topology evidence="1 8">Multi-pass membrane protein</topology>
    </subcellularLocation>
</comment>
<dbReference type="SUPFAM" id="SSF81345">
    <property type="entry name" value="ABC transporter involved in vitamin B12 uptake, BtuC"/>
    <property type="match status" value="1"/>
</dbReference>
<keyword evidence="6 9" id="KW-1133">Transmembrane helix</keyword>
<dbReference type="InterPro" id="IPR001626">
    <property type="entry name" value="ABC_TroCD"/>
</dbReference>
<dbReference type="Pfam" id="PF00950">
    <property type="entry name" value="ABC-3"/>
    <property type="match status" value="1"/>
</dbReference>
<proteinExistence type="inferred from homology"/>
<protein>
    <submittedName>
        <fullName evidence="10">Manganese transport system membrane protein MntB</fullName>
    </submittedName>
</protein>
<feature type="transmembrane region" description="Helical" evidence="9">
    <location>
        <begin position="45"/>
        <end position="67"/>
    </location>
</feature>
<evidence type="ECO:0000256" key="7">
    <source>
        <dbReference type="ARBA" id="ARBA00023136"/>
    </source>
</evidence>
<feature type="transmembrane region" description="Helical" evidence="9">
    <location>
        <begin position="197"/>
        <end position="214"/>
    </location>
</feature>
<evidence type="ECO:0000256" key="9">
    <source>
        <dbReference type="SAM" id="Phobius"/>
    </source>
</evidence>
<dbReference type="Gene3D" id="1.10.3470.10">
    <property type="entry name" value="ABC transporter involved in vitamin B12 uptake, BtuC"/>
    <property type="match status" value="1"/>
</dbReference>
<dbReference type="AlphaFoldDB" id="A0A5C6F955"/>
<dbReference type="InterPro" id="IPR037294">
    <property type="entry name" value="ABC_BtuC-like"/>
</dbReference>
<dbReference type="Proteomes" id="UP000318288">
    <property type="component" value="Unassembled WGS sequence"/>
</dbReference>
<feature type="transmembrane region" description="Helical" evidence="9">
    <location>
        <begin position="157"/>
        <end position="176"/>
    </location>
</feature>
<name>A0A5C6F955_9BACT</name>
<reference evidence="10 11" key="1">
    <citation type="submission" date="2019-02" db="EMBL/GenBank/DDBJ databases">
        <title>Deep-cultivation of Planctomycetes and their phenomic and genomic characterization uncovers novel biology.</title>
        <authorList>
            <person name="Wiegand S."/>
            <person name="Jogler M."/>
            <person name="Boedeker C."/>
            <person name="Pinto D."/>
            <person name="Vollmers J."/>
            <person name="Rivas-Marin E."/>
            <person name="Kohn T."/>
            <person name="Peeters S.H."/>
            <person name="Heuer A."/>
            <person name="Rast P."/>
            <person name="Oberbeckmann S."/>
            <person name="Bunk B."/>
            <person name="Jeske O."/>
            <person name="Meyerdierks A."/>
            <person name="Storesund J.E."/>
            <person name="Kallscheuer N."/>
            <person name="Luecker S."/>
            <person name="Lage O.M."/>
            <person name="Pohl T."/>
            <person name="Merkel B.J."/>
            <person name="Hornburger P."/>
            <person name="Mueller R.-W."/>
            <person name="Bruemmer F."/>
            <person name="Labrenz M."/>
            <person name="Spormann A.M."/>
            <person name="Op Den Camp H."/>
            <person name="Overmann J."/>
            <person name="Amann R."/>
            <person name="Jetten M.S.M."/>
            <person name="Mascher T."/>
            <person name="Medema M.H."/>
            <person name="Devos D.P."/>
            <person name="Kaster A.-K."/>
            <person name="Ovreas L."/>
            <person name="Rohde M."/>
            <person name="Galperin M.Y."/>
            <person name="Jogler C."/>
        </authorList>
    </citation>
    <scope>NUCLEOTIDE SEQUENCE [LARGE SCALE GENOMIC DNA]</scope>
    <source>
        <strain evidence="10 11">Poly51</strain>
    </source>
</reference>
<evidence type="ECO:0000256" key="1">
    <source>
        <dbReference type="ARBA" id="ARBA00004651"/>
    </source>
</evidence>
<keyword evidence="11" id="KW-1185">Reference proteome</keyword>
<evidence type="ECO:0000256" key="5">
    <source>
        <dbReference type="ARBA" id="ARBA00022692"/>
    </source>
</evidence>
<dbReference type="GO" id="GO:0043190">
    <property type="term" value="C:ATP-binding cassette (ABC) transporter complex"/>
    <property type="evidence" value="ECO:0007669"/>
    <property type="project" value="InterPro"/>
</dbReference>
<accession>A0A5C6F955</accession>